<accession>A0A830EJQ8</accession>
<dbReference type="EMBL" id="BMOC01000002">
    <property type="protein sequence ID" value="GGI97993.1"/>
    <property type="molecule type" value="Genomic_DNA"/>
</dbReference>
<dbReference type="AlphaFoldDB" id="A0A830EJQ8"/>
<organism evidence="1 2">
    <name type="scientific">Halobellus salinus</name>
    <dbReference type="NCBI Taxonomy" id="931585"/>
    <lineage>
        <taxon>Archaea</taxon>
        <taxon>Methanobacteriati</taxon>
        <taxon>Methanobacteriota</taxon>
        <taxon>Stenosarchaea group</taxon>
        <taxon>Halobacteria</taxon>
        <taxon>Halobacteriales</taxon>
        <taxon>Haloferacaceae</taxon>
        <taxon>Halobellus</taxon>
    </lineage>
</organism>
<name>A0A830EJQ8_9EURY</name>
<gene>
    <name evidence="1" type="ORF">GCM10008995_04850</name>
</gene>
<reference evidence="1" key="1">
    <citation type="journal article" date="2014" name="Int. J. Syst. Evol. Microbiol.">
        <title>Complete genome sequence of Corynebacterium casei LMG S-19264T (=DSM 44701T), isolated from a smear-ripened cheese.</title>
        <authorList>
            <consortium name="US DOE Joint Genome Institute (JGI-PGF)"/>
            <person name="Walter F."/>
            <person name="Albersmeier A."/>
            <person name="Kalinowski J."/>
            <person name="Ruckert C."/>
        </authorList>
    </citation>
    <scope>NUCLEOTIDE SEQUENCE</scope>
    <source>
        <strain evidence="1">JCM 14359</strain>
    </source>
</reference>
<dbReference type="RefSeq" id="WP_188785798.1">
    <property type="nucleotide sequence ID" value="NZ_BMOC01000002.1"/>
</dbReference>
<proteinExistence type="predicted"/>
<evidence type="ECO:0000313" key="2">
    <source>
        <dbReference type="Proteomes" id="UP000653099"/>
    </source>
</evidence>
<evidence type="ECO:0000313" key="1">
    <source>
        <dbReference type="EMBL" id="GGI97993.1"/>
    </source>
</evidence>
<dbReference type="Proteomes" id="UP000653099">
    <property type="component" value="Unassembled WGS sequence"/>
</dbReference>
<sequence length="85" mass="9649">MVKNLRVTVDGNTQAVDSVEEAANLSDEASPEDDVVAIHVRYTGREWVATVVEPDLDYEARDDRKWGAIRELVDLVDERARRFGF</sequence>
<keyword evidence="2" id="KW-1185">Reference proteome</keyword>
<comment type="caution">
    <text evidence="1">The sequence shown here is derived from an EMBL/GenBank/DDBJ whole genome shotgun (WGS) entry which is preliminary data.</text>
</comment>
<protein>
    <submittedName>
        <fullName evidence="1">Uncharacterized protein</fullName>
    </submittedName>
</protein>
<reference evidence="1" key="2">
    <citation type="submission" date="2020-09" db="EMBL/GenBank/DDBJ databases">
        <authorList>
            <person name="Sun Q."/>
            <person name="Ohkuma M."/>
        </authorList>
    </citation>
    <scope>NUCLEOTIDE SEQUENCE</scope>
    <source>
        <strain evidence="1">JCM 14359</strain>
    </source>
</reference>
<dbReference type="OrthoDB" id="374565at2157"/>